<dbReference type="PANTHER" id="PTHR31373">
    <property type="entry name" value="OS06G0652100 PROTEIN"/>
    <property type="match status" value="1"/>
</dbReference>
<keyword evidence="5" id="KW-1185">Reference proteome</keyword>
<protein>
    <submittedName>
        <fullName evidence="4">Uncharacterized protein</fullName>
    </submittedName>
</protein>
<evidence type="ECO:0000313" key="5">
    <source>
        <dbReference type="Proteomes" id="UP001454036"/>
    </source>
</evidence>
<keyword evidence="1" id="KW-0175">Coiled coil</keyword>
<reference evidence="4 5" key="1">
    <citation type="submission" date="2024-01" db="EMBL/GenBank/DDBJ databases">
        <title>The complete chloroplast genome sequence of Lithospermum erythrorhizon: insights into the phylogenetic relationship among Boraginaceae species and the maternal lineages of purple gromwells.</title>
        <authorList>
            <person name="Okada T."/>
            <person name="Watanabe K."/>
        </authorList>
    </citation>
    <scope>NUCLEOTIDE SEQUENCE [LARGE SCALE GENOMIC DNA]</scope>
</reference>
<proteinExistence type="predicted"/>
<dbReference type="PANTHER" id="PTHR31373:SF24">
    <property type="match status" value="1"/>
</dbReference>
<gene>
    <name evidence="4" type="ORF">LIER_03861</name>
</gene>
<evidence type="ECO:0000259" key="3">
    <source>
        <dbReference type="Pfam" id="PF25043"/>
    </source>
</evidence>
<dbReference type="InterPro" id="IPR058580">
    <property type="entry name" value="DUF2828"/>
</dbReference>
<feature type="domain" description="DUF7788" evidence="3">
    <location>
        <begin position="391"/>
        <end position="576"/>
    </location>
</feature>
<feature type="domain" description="DUF2828" evidence="2">
    <location>
        <begin position="33"/>
        <end position="389"/>
    </location>
</feature>
<dbReference type="InterPro" id="IPR011205">
    <property type="entry name" value="UCP015417_vWA"/>
</dbReference>
<dbReference type="Proteomes" id="UP001454036">
    <property type="component" value="Unassembled WGS sequence"/>
</dbReference>
<dbReference type="Pfam" id="PF11443">
    <property type="entry name" value="DUF2828"/>
    <property type="match status" value="1"/>
</dbReference>
<dbReference type="AlphaFoldDB" id="A0AAV3NUU8"/>
<dbReference type="EMBL" id="BAABME010000475">
    <property type="protein sequence ID" value="GAA0143100.1"/>
    <property type="molecule type" value="Genomic_DNA"/>
</dbReference>
<comment type="caution">
    <text evidence="4">The sequence shown here is derived from an EMBL/GenBank/DDBJ whole genome shotgun (WGS) entry which is preliminary data.</text>
</comment>
<feature type="coiled-coil region" evidence="1">
    <location>
        <begin position="170"/>
        <end position="197"/>
    </location>
</feature>
<name>A0AAV3NUU8_LITER</name>
<dbReference type="Pfam" id="PF25043">
    <property type="entry name" value="DUF7788"/>
    <property type="match status" value="1"/>
</dbReference>
<dbReference type="Gene3D" id="3.40.50.410">
    <property type="entry name" value="von Willebrand factor, type A domain"/>
    <property type="match status" value="1"/>
</dbReference>
<dbReference type="InterPro" id="IPR056690">
    <property type="entry name" value="DUF7788"/>
</dbReference>
<dbReference type="SUPFAM" id="SSF53300">
    <property type="entry name" value="vWA-like"/>
    <property type="match status" value="1"/>
</dbReference>
<evidence type="ECO:0000259" key="2">
    <source>
        <dbReference type="Pfam" id="PF11443"/>
    </source>
</evidence>
<accession>A0AAV3NUU8</accession>
<dbReference type="CDD" id="cd00198">
    <property type="entry name" value="vWFA"/>
    <property type="match status" value="1"/>
</dbReference>
<organism evidence="4 5">
    <name type="scientific">Lithospermum erythrorhizon</name>
    <name type="common">Purple gromwell</name>
    <name type="synonym">Lithospermum officinale var. erythrorhizon</name>
    <dbReference type="NCBI Taxonomy" id="34254"/>
    <lineage>
        <taxon>Eukaryota</taxon>
        <taxon>Viridiplantae</taxon>
        <taxon>Streptophyta</taxon>
        <taxon>Embryophyta</taxon>
        <taxon>Tracheophyta</taxon>
        <taxon>Spermatophyta</taxon>
        <taxon>Magnoliopsida</taxon>
        <taxon>eudicotyledons</taxon>
        <taxon>Gunneridae</taxon>
        <taxon>Pentapetalae</taxon>
        <taxon>asterids</taxon>
        <taxon>lamiids</taxon>
        <taxon>Boraginales</taxon>
        <taxon>Boraginaceae</taxon>
        <taxon>Boraginoideae</taxon>
        <taxon>Lithospermeae</taxon>
        <taxon>Lithospermum</taxon>
    </lineage>
</organism>
<sequence>MSPPPSLLGPPEIQSIGFSFSEGATKKPKMGVTENNSATYLASGNPCLDFFFHVVPDTPREEVVGRLQVAWNHDPLTTLKLICHLRGVRGTGKCDKGGFYTAALWLHENHPKTLSINVPQIADFGYFKDMMEILYRIIEGPDVREAEELKWEERKCEILESKRDRKKHGKGQAKAKMERLKKIVEKAKKAIEIYSKNENYRFLHDSISDLFSKLLKKDLENLNHGNLKEIGLASKWCPSLDSSYDRSTLMCESLARKMFPKDDFMEYEDMEDRHYAYRVRDRLRKEVLVPLHKALELPEVYMCAKKWDELPYNRVPSIAMKNYYNLFFKHDKERFEKYLLDVKNGKTTIAAGALLPHEIIAQVDDPEAVEVAELQWKRMVDDIAKKGSLENCMAICDVSSSMSGTPMEVSVALGLLISELSEVPWKNKLITFSENPEFHVIKGDSLKKKTNFIRRMEWGGNTDFQKVFDQILKVAVRGKLREDQMIRRLFVFSDMEFDQASSSASRWETDYQAIQRKFHAKGYQNVPEIVFWNLRNSRATPVPSNQPGVALVSGFSKNLVSVFLEEGGIMSPEAVMLQSISGEEYQKLIVYD</sequence>
<dbReference type="PIRSF" id="PIRSF015417">
    <property type="entry name" value="T31B5_30_vWA"/>
    <property type="match status" value="1"/>
</dbReference>
<dbReference type="InterPro" id="IPR036465">
    <property type="entry name" value="vWFA_dom_sf"/>
</dbReference>
<evidence type="ECO:0000313" key="4">
    <source>
        <dbReference type="EMBL" id="GAA0143100.1"/>
    </source>
</evidence>
<evidence type="ECO:0000256" key="1">
    <source>
        <dbReference type="SAM" id="Coils"/>
    </source>
</evidence>